<protein>
    <recommendedName>
        <fullName evidence="7">Glutaredoxin</fullName>
    </recommendedName>
</protein>
<dbReference type="Gene3D" id="3.40.30.10">
    <property type="entry name" value="Glutaredoxin"/>
    <property type="match status" value="1"/>
</dbReference>
<dbReference type="PROSITE" id="PS51354">
    <property type="entry name" value="GLUTAREDOXIN_2"/>
    <property type="match status" value="1"/>
</dbReference>
<dbReference type="AlphaFoldDB" id="A0A6N8TND9"/>
<dbReference type="Pfam" id="PF00462">
    <property type="entry name" value="Glutaredoxin"/>
    <property type="match status" value="1"/>
</dbReference>
<dbReference type="CDD" id="cd03418">
    <property type="entry name" value="GRX_GRXb_1_3_like"/>
    <property type="match status" value="1"/>
</dbReference>
<evidence type="ECO:0000313" key="9">
    <source>
        <dbReference type="EMBL" id="MXO02758.1"/>
    </source>
</evidence>
<dbReference type="InterPro" id="IPR002109">
    <property type="entry name" value="Glutaredoxin"/>
</dbReference>
<dbReference type="NCBIfam" id="TIGR02181">
    <property type="entry name" value="GRX_bact"/>
    <property type="match status" value="1"/>
</dbReference>
<dbReference type="RefSeq" id="WP_160787978.1">
    <property type="nucleotide sequence ID" value="NZ_CP086610.1"/>
</dbReference>
<evidence type="ECO:0000256" key="7">
    <source>
        <dbReference type="RuleBase" id="RU364065"/>
    </source>
</evidence>
<comment type="similarity">
    <text evidence="2 7">Belongs to the glutaredoxin family.</text>
</comment>
<keyword evidence="4 7" id="KW-0249">Electron transport</keyword>
<dbReference type="InterPro" id="IPR011900">
    <property type="entry name" value="GRX_bact"/>
</dbReference>
<dbReference type="EMBL" id="WUML01000030">
    <property type="protein sequence ID" value="MXO02758.1"/>
    <property type="molecule type" value="Genomic_DNA"/>
</dbReference>
<evidence type="ECO:0000256" key="2">
    <source>
        <dbReference type="ARBA" id="ARBA00007787"/>
    </source>
</evidence>
<dbReference type="InterPro" id="IPR036249">
    <property type="entry name" value="Thioredoxin-like_sf"/>
</dbReference>
<evidence type="ECO:0000256" key="3">
    <source>
        <dbReference type="ARBA" id="ARBA00022448"/>
    </source>
</evidence>
<dbReference type="GO" id="GO:0015038">
    <property type="term" value="F:glutathione disulfide oxidoreductase activity"/>
    <property type="evidence" value="ECO:0007669"/>
    <property type="project" value="UniProtKB-UniRule"/>
</dbReference>
<dbReference type="SUPFAM" id="SSF52833">
    <property type="entry name" value="Thioredoxin-like"/>
    <property type="match status" value="1"/>
</dbReference>
<gene>
    <name evidence="9" type="primary">grxC</name>
    <name evidence="9" type="ORF">GR156_20820</name>
</gene>
<evidence type="ECO:0000256" key="6">
    <source>
        <dbReference type="ARBA" id="ARBA00023284"/>
    </source>
</evidence>
<comment type="function">
    <text evidence="1 7">Has a glutathione-disulfide oxidoreductase activity in the presence of NADPH and glutathione reductase. Reduces low molecular weight disulfides and proteins.</text>
</comment>
<evidence type="ECO:0000256" key="1">
    <source>
        <dbReference type="ARBA" id="ARBA00002549"/>
    </source>
</evidence>
<proteinExistence type="inferred from homology"/>
<dbReference type="GO" id="GO:0015035">
    <property type="term" value="F:protein-disulfide reductase activity"/>
    <property type="evidence" value="ECO:0007669"/>
    <property type="project" value="TreeGrafter"/>
</dbReference>
<dbReference type="OrthoDB" id="9814618at2"/>
<organism evidence="9 10">
    <name type="scientific">Shinella zoogloeoides</name>
    <name type="common">Crabtreella saccharophila</name>
    <dbReference type="NCBI Taxonomy" id="352475"/>
    <lineage>
        <taxon>Bacteria</taxon>
        <taxon>Pseudomonadati</taxon>
        <taxon>Pseudomonadota</taxon>
        <taxon>Alphaproteobacteria</taxon>
        <taxon>Hyphomicrobiales</taxon>
        <taxon>Rhizobiaceae</taxon>
        <taxon>Shinella</taxon>
    </lineage>
</organism>
<accession>A0A6N8TND9</accession>
<keyword evidence="6 7" id="KW-0676">Redox-active center</keyword>
<dbReference type="PANTHER" id="PTHR46679:SF1">
    <property type="entry name" value="GLUTAREDOXIN-2, MITOCHONDRIAL"/>
    <property type="match status" value="1"/>
</dbReference>
<name>A0A6N8TND9_SHIZO</name>
<feature type="domain" description="Glutaredoxin" evidence="8">
    <location>
        <begin position="4"/>
        <end position="63"/>
    </location>
</feature>
<dbReference type="PANTHER" id="PTHR46679">
    <property type="match status" value="1"/>
</dbReference>
<reference evidence="9 10" key="1">
    <citation type="submission" date="2019-12" db="EMBL/GenBank/DDBJ databases">
        <title>Shinella granuli gen. nov., sp. nov., and proposal of the reclassification of Zoogloea ramigera ATCC 19623 as Shinella zoogloeoides sp. nov.</title>
        <authorList>
            <person name="Gao J."/>
        </authorList>
    </citation>
    <scope>NUCLEOTIDE SEQUENCE [LARGE SCALE GENOMIC DNA]</scope>
    <source>
        <strain evidence="9 10">DSM 287</strain>
    </source>
</reference>
<dbReference type="Proteomes" id="UP000440304">
    <property type="component" value="Unassembled WGS sequence"/>
</dbReference>
<dbReference type="InterPro" id="IPR014025">
    <property type="entry name" value="Glutaredoxin_subgr"/>
</dbReference>
<keyword evidence="5" id="KW-1015">Disulfide bond</keyword>
<evidence type="ECO:0000256" key="5">
    <source>
        <dbReference type="ARBA" id="ARBA00023157"/>
    </source>
</evidence>
<evidence type="ECO:0000313" key="10">
    <source>
        <dbReference type="Proteomes" id="UP000440304"/>
    </source>
</evidence>
<dbReference type="FunFam" id="3.40.30.10:FF:000018">
    <property type="entry name" value="Glutaredoxin"/>
    <property type="match status" value="1"/>
</dbReference>
<dbReference type="GO" id="GO:0045454">
    <property type="term" value="P:cell redox homeostasis"/>
    <property type="evidence" value="ECO:0007669"/>
    <property type="project" value="InterPro"/>
</dbReference>
<keyword evidence="7" id="KW-0963">Cytoplasm</keyword>
<evidence type="ECO:0000256" key="4">
    <source>
        <dbReference type="ARBA" id="ARBA00022982"/>
    </source>
</evidence>
<evidence type="ECO:0000259" key="8">
    <source>
        <dbReference type="Pfam" id="PF00462"/>
    </source>
</evidence>
<sequence>MASVVIYTRQFCGYCSAAKKLLETKGVAYQEHDATHAPELRQEMIERAGRNTFPQIFIDGRHVGGCDDLHALDRAGELDALLAA</sequence>
<keyword evidence="3 7" id="KW-0813">Transport</keyword>
<dbReference type="PRINTS" id="PR00160">
    <property type="entry name" value="GLUTAREDOXIN"/>
</dbReference>
<comment type="caution">
    <text evidence="9">The sequence shown here is derived from an EMBL/GenBank/DDBJ whole genome shotgun (WGS) entry which is preliminary data.</text>
</comment>